<feature type="compositionally biased region" description="Polar residues" evidence="1">
    <location>
        <begin position="146"/>
        <end position="159"/>
    </location>
</feature>
<feature type="compositionally biased region" description="Polar residues" evidence="1">
    <location>
        <begin position="166"/>
        <end position="177"/>
    </location>
</feature>
<dbReference type="EMBL" id="LN483142">
    <property type="protein sequence ID" value="CED83291.1"/>
    <property type="molecule type" value="Genomic_DNA"/>
</dbReference>
<feature type="region of interest" description="Disordered" evidence="1">
    <location>
        <begin position="134"/>
        <end position="196"/>
    </location>
</feature>
<evidence type="ECO:0000256" key="1">
    <source>
        <dbReference type="SAM" id="MobiDB-lite"/>
    </source>
</evidence>
<organism evidence="2">
    <name type="scientific">Phaffia rhodozyma</name>
    <name type="common">Yeast</name>
    <name type="synonym">Xanthophyllomyces dendrorhous</name>
    <dbReference type="NCBI Taxonomy" id="264483"/>
    <lineage>
        <taxon>Eukaryota</taxon>
        <taxon>Fungi</taxon>
        <taxon>Dikarya</taxon>
        <taxon>Basidiomycota</taxon>
        <taxon>Agaricomycotina</taxon>
        <taxon>Tremellomycetes</taxon>
        <taxon>Cystofilobasidiales</taxon>
        <taxon>Mrakiaceae</taxon>
        <taxon>Phaffia</taxon>
    </lineage>
</organism>
<reference evidence="2" key="1">
    <citation type="submission" date="2014-08" db="EMBL/GenBank/DDBJ databases">
        <authorList>
            <person name="Sharma Rahul"/>
            <person name="Thines Marco"/>
        </authorList>
    </citation>
    <scope>NUCLEOTIDE SEQUENCE</scope>
</reference>
<proteinExistence type="predicted"/>
<feature type="region of interest" description="Disordered" evidence="1">
    <location>
        <begin position="32"/>
        <end position="51"/>
    </location>
</feature>
<protein>
    <submittedName>
        <fullName evidence="2">Uncharacterized protein</fullName>
    </submittedName>
</protein>
<sequence>MAPTRSRQALFPVYVDPAPSLSLSSCNIPSIEHSSVRTSPQKRKASSKSVPSFKEKPVDLVVVAGNGLKKRDGMSDLGKVGKNGERVVRREVLRDVSQEWGVVGCEPEGFKNASVIKKPFDPVKPGKLRIFADSASLPSSRPSASINTNDTVTATNAQPSRKPFSVYTSPSRTTSAITRPKGLGLGGPGAARGLRS</sequence>
<feature type="compositionally biased region" description="Low complexity" evidence="1">
    <location>
        <begin position="134"/>
        <end position="145"/>
    </location>
</feature>
<name>A0A0F7SP93_PHARH</name>
<dbReference type="AlphaFoldDB" id="A0A0F7SP93"/>
<evidence type="ECO:0000313" key="2">
    <source>
        <dbReference type="EMBL" id="CED83291.1"/>
    </source>
</evidence>
<accession>A0A0F7SP93</accession>